<keyword evidence="3" id="KW-1185">Reference proteome</keyword>
<keyword evidence="1" id="KW-0812">Transmembrane</keyword>
<keyword evidence="1" id="KW-1133">Transmembrane helix</keyword>
<proteinExistence type="predicted"/>
<dbReference type="RefSeq" id="WP_147035292.1">
    <property type="nucleotide sequence ID" value="NZ_JACIDB010000004.1"/>
</dbReference>
<dbReference type="Proteomes" id="UP000528945">
    <property type="component" value="Unassembled WGS sequence"/>
</dbReference>
<gene>
    <name evidence="2" type="ORF">GGR47_002384</name>
</gene>
<name>A0AAW3TT93_9SPHN</name>
<feature type="transmembrane region" description="Helical" evidence="1">
    <location>
        <begin position="45"/>
        <end position="67"/>
    </location>
</feature>
<comment type="caution">
    <text evidence="2">The sequence shown here is derived from an EMBL/GenBank/DDBJ whole genome shotgun (WGS) entry which is preliminary data.</text>
</comment>
<organism evidence="2 3">
    <name type="scientific">Sphingomonas aquatilis</name>
    <dbReference type="NCBI Taxonomy" id="93063"/>
    <lineage>
        <taxon>Bacteria</taxon>
        <taxon>Pseudomonadati</taxon>
        <taxon>Pseudomonadota</taxon>
        <taxon>Alphaproteobacteria</taxon>
        <taxon>Sphingomonadales</taxon>
        <taxon>Sphingomonadaceae</taxon>
        <taxon>Sphingomonas</taxon>
    </lineage>
</organism>
<keyword evidence="1" id="KW-0472">Membrane</keyword>
<dbReference type="EMBL" id="JACIDB010000004">
    <property type="protein sequence ID" value="MBB3876138.1"/>
    <property type="molecule type" value="Genomic_DNA"/>
</dbReference>
<accession>A0AAW3TT93</accession>
<protein>
    <submittedName>
        <fullName evidence="2">Uncharacterized protein</fullName>
    </submittedName>
</protein>
<evidence type="ECO:0000313" key="3">
    <source>
        <dbReference type="Proteomes" id="UP000528945"/>
    </source>
</evidence>
<reference evidence="2 3" key="1">
    <citation type="submission" date="2020-08" db="EMBL/GenBank/DDBJ databases">
        <title>Genomic Encyclopedia of Type Strains, Phase IV (KMG-IV): sequencing the most valuable type-strain genomes for metagenomic binning, comparative biology and taxonomic classification.</title>
        <authorList>
            <person name="Goeker M."/>
        </authorList>
    </citation>
    <scope>NUCLEOTIDE SEQUENCE [LARGE SCALE GENOMIC DNA]</scope>
    <source>
        <strain evidence="2 3">DSM 15581</strain>
    </source>
</reference>
<sequence length="110" mass="11831">MDNEELKTREIAQGDVLHSMVFELLNAMKLATTPYMSMVDDPRDAMSAVMSAASMLAGAQFGSLMVLGAVSPQDTRRAVEAAGRNFREGIKIGQSQAARIEREANIGGRA</sequence>
<dbReference type="AlphaFoldDB" id="A0AAW3TT93"/>
<evidence type="ECO:0000313" key="2">
    <source>
        <dbReference type="EMBL" id="MBB3876138.1"/>
    </source>
</evidence>
<evidence type="ECO:0000256" key="1">
    <source>
        <dbReference type="SAM" id="Phobius"/>
    </source>
</evidence>